<evidence type="ECO:0000256" key="1">
    <source>
        <dbReference type="SAM" id="MobiDB-lite"/>
    </source>
</evidence>
<name>A0A7S3CU68_9SPIT</name>
<feature type="compositionally biased region" description="Basic and acidic residues" evidence="1">
    <location>
        <begin position="96"/>
        <end position="107"/>
    </location>
</feature>
<reference evidence="2" key="1">
    <citation type="submission" date="2021-01" db="EMBL/GenBank/DDBJ databases">
        <authorList>
            <person name="Corre E."/>
            <person name="Pelletier E."/>
            <person name="Niang G."/>
            <person name="Scheremetjew M."/>
            <person name="Finn R."/>
            <person name="Kale V."/>
            <person name="Holt S."/>
            <person name="Cochrane G."/>
            <person name="Meng A."/>
            <person name="Brown T."/>
            <person name="Cohen L."/>
        </authorList>
    </citation>
    <scope>NUCLEOTIDE SEQUENCE</scope>
    <source>
        <strain evidence="2">Ras09</strain>
    </source>
</reference>
<protein>
    <recommendedName>
        <fullName evidence="3">IPT/TIG domain-containing protein</fullName>
    </recommendedName>
</protein>
<feature type="region of interest" description="Disordered" evidence="1">
    <location>
        <begin position="96"/>
        <end position="116"/>
    </location>
</feature>
<accession>A0A7S3CU68</accession>
<evidence type="ECO:0008006" key="3">
    <source>
        <dbReference type="Google" id="ProtNLM"/>
    </source>
</evidence>
<dbReference type="EMBL" id="HBIA01015232">
    <property type="protein sequence ID" value="CAE0235848.1"/>
    <property type="molecule type" value="Transcribed_RNA"/>
</dbReference>
<proteinExistence type="predicted"/>
<dbReference type="AlphaFoldDB" id="A0A7S3CU68"/>
<evidence type="ECO:0000313" key="2">
    <source>
        <dbReference type="EMBL" id="CAE0235848.1"/>
    </source>
</evidence>
<organism evidence="2">
    <name type="scientific">Strombidium rassoulzadegani</name>
    <dbReference type="NCBI Taxonomy" id="1082188"/>
    <lineage>
        <taxon>Eukaryota</taxon>
        <taxon>Sar</taxon>
        <taxon>Alveolata</taxon>
        <taxon>Ciliophora</taxon>
        <taxon>Intramacronucleata</taxon>
        <taxon>Spirotrichea</taxon>
        <taxon>Oligotrichia</taxon>
        <taxon>Strombidiidae</taxon>
        <taxon>Strombidium</taxon>
    </lineage>
</organism>
<gene>
    <name evidence="2" type="ORF">SRAS04492_LOCUS7655</name>
</gene>
<sequence>MAKRKGYRIFIHGNNFLKSEEITAQFCWNSTVTKTCICIFKNPKLLAAQIPDMGAEVPEGDHLVSVDITLNGQQFSACEGIQFLYKSVDPNLTEEELKKMDEDDAKGAKGKAGKKK</sequence>